<dbReference type="EMBL" id="GGFJ01012119">
    <property type="protein sequence ID" value="MBW61260.1"/>
    <property type="molecule type" value="Transcribed_RNA"/>
</dbReference>
<accession>A0A2M4C7H5</accession>
<name>A0A2M4C7H5_9DIPT</name>
<protein>
    <submittedName>
        <fullName evidence="1">Putative secreted protein</fullName>
    </submittedName>
</protein>
<dbReference type="AlphaFoldDB" id="A0A2M4C7H5"/>
<reference evidence="1" key="1">
    <citation type="submission" date="2018-01" db="EMBL/GenBank/DDBJ databases">
        <title>An insight into the sialome of Amazonian anophelines.</title>
        <authorList>
            <person name="Ribeiro J.M."/>
            <person name="Scarpassa V."/>
            <person name="Calvo E."/>
        </authorList>
    </citation>
    <scope>NUCLEOTIDE SEQUENCE</scope>
    <source>
        <tissue evidence="1">Salivary glands</tissue>
    </source>
</reference>
<evidence type="ECO:0000313" key="1">
    <source>
        <dbReference type="EMBL" id="MBW61260.1"/>
    </source>
</evidence>
<sequence length="118" mass="13599">MRCWRREENREIAAAAVAATLLRLASSKTATVLAGRLVVWFECRWTIGNVETSARLLRLLLLLLLLRGRNRTNEEYMDGSLVWPRPIDRFVTLAYPGCPSPATVIRYERAPSLQSYWY</sequence>
<proteinExistence type="predicted"/>
<organism evidence="1">
    <name type="scientific">Anopheles marajoara</name>
    <dbReference type="NCBI Taxonomy" id="58244"/>
    <lineage>
        <taxon>Eukaryota</taxon>
        <taxon>Metazoa</taxon>
        <taxon>Ecdysozoa</taxon>
        <taxon>Arthropoda</taxon>
        <taxon>Hexapoda</taxon>
        <taxon>Insecta</taxon>
        <taxon>Pterygota</taxon>
        <taxon>Neoptera</taxon>
        <taxon>Endopterygota</taxon>
        <taxon>Diptera</taxon>
        <taxon>Nematocera</taxon>
        <taxon>Culicoidea</taxon>
        <taxon>Culicidae</taxon>
        <taxon>Anophelinae</taxon>
        <taxon>Anopheles</taxon>
    </lineage>
</organism>